<accession>A0A7Y0HQ58</accession>
<evidence type="ECO:0000313" key="3">
    <source>
        <dbReference type="Proteomes" id="UP000537131"/>
    </source>
</evidence>
<gene>
    <name evidence="2" type="ORF">HBE96_14005</name>
</gene>
<evidence type="ECO:0008006" key="4">
    <source>
        <dbReference type="Google" id="ProtNLM"/>
    </source>
</evidence>
<keyword evidence="1" id="KW-0472">Membrane</keyword>
<feature type="transmembrane region" description="Helical" evidence="1">
    <location>
        <begin position="43"/>
        <end position="60"/>
    </location>
</feature>
<dbReference type="AlphaFoldDB" id="A0A7Y0HQ58"/>
<feature type="transmembrane region" description="Helical" evidence="1">
    <location>
        <begin position="174"/>
        <end position="196"/>
    </location>
</feature>
<evidence type="ECO:0000256" key="1">
    <source>
        <dbReference type="SAM" id="Phobius"/>
    </source>
</evidence>
<reference evidence="2 3" key="1">
    <citation type="submission" date="2020-06" db="EMBL/GenBank/DDBJ databases">
        <title>Complete Genome Sequence of Clostridium muelleri sp. nov. P21T, an Acid-Alcohol Producing Acetogen Isolated from Old Hay.</title>
        <authorList>
            <person name="Duncan K.E."/>
            <person name="Tanner R.S."/>
        </authorList>
    </citation>
    <scope>NUCLEOTIDE SEQUENCE [LARGE SCALE GENOMIC DNA]</scope>
    <source>
        <strain evidence="2 3">P21</strain>
    </source>
</reference>
<sequence>MEKSYVKKPSILKSIFNKDFVISAIIPVVIFTIFSKINMQLNGIIISGLWSIGVVIVNFAKQHEINALAAMAAVFSGVGLVVTIISKNPTFYLISPIVQDILYALIFFWSLFWKRSFIQIIVEQSYLKNAPEELKKKPKYKSAWRILTISWIILNISQAALRVVLLYTVSMSSYYTISTFYANISSPLLLIFCITFPKRYWKNRN</sequence>
<keyword evidence="1" id="KW-0812">Transmembrane</keyword>
<organism evidence="2 3">
    <name type="scientific">Clostridium muellerianum</name>
    <dbReference type="NCBI Taxonomy" id="2716538"/>
    <lineage>
        <taxon>Bacteria</taxon>
        <taxon>Bacillati</taxon>
        <taxon>Bacillota</taxon>
        <taxon>Clostridia</taxon>
        <taxon>Eubacteriales</taxon>
        <taxon>Clostridiaceae</taxon>
        <taxon>Clostridium</taxon>
    </lineage>
</organism>
<protein>
    <recommendedName>
        <fullName evidence="4">Intracellular septation protein A</fullName>
    </recommendedName>
</protein>
<comment type="caution">
    <text evidence="2">The sequence shown here is derived from an EMBL/GenBank/DDBJ whole genome shotgun (WGS) entry which is preliminary data.</text>
</comment>
<dbReference type="Proteomes" id="UP000537131">
    <property type="component" value="Unassembled WGS sequence"/>
</dbReference>
<keyword evidence="1" id="KW-1133">Transmembrane helix</keyword>
<keyword evidence="3" id="KW-1185">Reference proteome</keyword>
<evidence type="ECO:0000313" key="2">
    <source>
        <dbReference type="EMBL" id="NMM63766.1"/>
    </source>
</evidence>
<proteinExistence type="predicted"/>
<dbReference type="RefSeq" id="WP_169298348.1">
    <property type="nucleotide sequence ID" value="NZ_JABBNI010000025.1"/>
</dbReference>
<dbReference type="NCBIfam" id="NF041646">
    <property type="entry name" value="VC0807_fam"/>
    <property type="match status" value="1"/>
</dbReference>
<name>A0A7Y0HQ58_9CLOT</name>
<feature type="transmembrane region" description="Helical" evidence="1">
    <location>
        <begin position="144"/>
        <end position="168"/>
    </location>
</feature>
<feature type="transmembrane region" description="Helical" evidence="1">
    <location>
        <begin position="20"/>
        <end position="37"/>
    </location>
</feature>
<dbReference type="EMBL" id="JABBNI010000025">
    <property type="protein sequence ID" value="NMM63766.1"/>
    <property type="molecule type" value="Genomic_DNA"/>
</dbReference>
<feature type="transmembrane region" description="Helical" evidence="1">
    <location>
        <begin position="91"/>
        <end position="112"/>
    </location>
</feature>
<feature type="transmembrane region" description="Helical" evidence="1">
    <location>
        <begin position="67"/>
        <end position="85"/>
    </location>
</feature>